<dbReference type="Proteomes" id="UP000190367">
    <property type="component" value="Unassembled WGS sequence"/>
</dbReference>
<dbReference type="AlphaFoldDB" id="A0A1T4RMF3"/>
<protein>
    <recommendedName>
        <fullName evidence="3">DUF4836 family protein</fullName>
    </recommendedName>
</protein>
<name>A0A1T4RMF3_9BACT</name>
<keyword evidence="2" id="KW-1185">Reference proteome</keyword>
<accession>A0A1T4RMF3</accession>
<gene>
    <name evidence="1" type="ORF">SAMN04488128_1021286</name>
</gene>
<dbReference type="EMBL" id="FUWZ01000002">
    <property type="protein sequence ID" value="SKA16918.1"/>
    <property type="molecule type" value="Genomic_DNA"/>
</dbReference>
<evidence type="ECO:0000313" key="1">
    <source>
        <dbReference type="EMBL" id="SKA16918.1"/>
    </source>
</evidence>
<evidence type="ECO:0000313" key="2">
    <source>
        <dbReference type="Proteomes" id="UP000190367"/>
    </source>
</evidence>
<dbReference type="STRING" id="634771.SAMN04488128_1021286"/>
<evidence type="ECO:0008006" key="3">
    <source>
        <dbReference type="Google" id="ProtNLM"/>
    </source>
</evidence>
<dbReference type="RefSeq" id="WP_159456043.1">
    <property type="nucleotide sequence ID" value="NZ_FUWZ01000002.1"/>
</dbReference>
<reference evidence="2" key="1">
    <citation type="submission" date="2017-02" db="EMBL/GenBank/DDBJ databases">
        <authorList>
            <person name="Varghese N."/>
            <person name="Submissions S."/>
        </authorList>
    </citation>
    <scope>NUCLEOTIDE SEQUENCE [LARGE SCALE GENOMIC DNA]</scope>
    <source>
        <strain evidence="2">DSM 22224</strain>
    </source>
</reference>
<proteinExistence type="predicted"/>
<organism evidence="1 2">
    <name type="scientific">Chitinophaga eiseniae</name>
    <dbReference type="NCBI Taxonomy" id="634771"/>
    <lineage>
        <taxon>Bacteria</taxon>
        <taxon>Pseudomonadati</taxon>
        <taxon>Bacteroidota</taxon>
        <taxon>Chitinophagia</taxon>
        <taxon>Chitinophagales</taxon>
        <taxon>Chitinophagaceae</taxon>
        <taxon>Chitinophaga</taxon>
    </lineage>
</organism>
<sequence>MKRTISKVLLTAVTAAVVLSSCSTKVPEESKHIPKTAGVVIDLNAKEITQKLATNGLTMDKLFSAVQSKDTSSEAMKAWKDAENSGVDLKGHFFVSFVFPGQGGGTKSYISATASLADADKFEAFLKKSEKNFSLKSGSDFKYIVEEESKGVVAWNKGTVIFLTAIPDGIDKYAPAGTPGLPGADADSEEVQVDTAATATPVALVTAEEDAKTKTLVAEVDHLFHLKKDESAGVIEPFAKMLKENADMSIFINPEAIYNSGMLTMIPANFKKLMEGTYYTGTSTFEKGRIVANGNYYMGKEIAGIYKKYGNKEIDLDMLKKYPSQNITGFTSYAFDFHMVGEIVKSTGMDGIVNMFLAKSGLSMDDVLNAFEGQFTYVVSDMAVQKKESKYYPGEFHDELTSKWIFNLKVGNKEAFNKVMTSPMLKEMFTKEGDRYVYANPGMSAMGMPAVSITEKFITVGSDSVLLQEYLAGKGSIKLPEGIESKIKGSMMGGYADLEKVIGAIPEDKADSDEEKGLLVKLKGLLKDVTMVVKNTSGDVSKSEIILNFKNKDENSLVQLVNFGTEAAKVMEAKKARQKAMEDSLFAEPAEGAVDAAADAAIAAPAVDSAVVAH</sequence>
<dbReference type="OrthoDB" id="609910at2"/>
<dbReference type="PROSITE" id="PS51257">
    <property type="entry name" value="PROKAR_LIPOPROTEIN"/>
    <property type="match status" value="1"/>
</dbReference>